<accession>C5CIL3</accession>
<sequence length="463" mass="53575">MNAFKIRGVVEGFYGKPWSMEDRMEMIPFLGNHGYNLYIYAPKDDSFHRYRWRETYSYSFMKDFEKLVKTGEKSGVEVAFAISPGLSIVHSDPEELRTIVEKYLSFAKLGVRSFCLFYDDIPPSLSPEDAEKFGNLAEAQIYFANSVYEELKKNLENTLFIVCPTEYCTNYDTPYLRKYGEKLNPEIHIFWTGPECCSKDIPESDAIMISKTIKRKPLYWDNYPVNDSYMVPELHIGPYTGRAPELVNYSAGLLLNPMNLPEASKVVLAAASRFLLDPYNYNAEKAWEEALEEIFGEAHEEAKHFALCNLTSPLYPEEPEITKEIVEKFHGLFKMGKFDEAIEHLKNEAEKFIKNAEKLRENISRKMLRDIEPWLKEYEAWGKILGFIVKVLEVRKVLYTEKFKKEDLYKIKEAILALQKHLSELTGQNTLCCGSALRDFAMEVLVRTKGILKLFDYTTPSSS</sequence>
<dbReference type="PANTHER" id="PTHR13170">
    <property type="entry name" value="O-GLCNACASE"/>
    <property type="match status" value="1"/>
</dbReference>
<dbReference type="PANTHER" id="PTHR13170:SF16">
    <property type="entry name" value="PROTEIN O-GLCNACASE"/>
    <property type="match status" value="1"/>
</dbReference>
<comment type="similarity">
    <text evidence="3">Belongs to the glycosyl hydrolase 84 family.</text>
</comment>
<gene>
    <name evidence="5" type="ordered locus">Kole_1175</name>
</gene>
<dbReference type="KEGG" id="kol:Kole_1175"/>
<dbReference type="HOGENOM" id="CLU_001501_5_1_0"/>
<dbReference type="EMBL" id="CP001634">
    <property type="protein sequence ID" value="ACR79875.1"/>
    <property type="molecule type" value="Genomic_DNA"/>
</dbReference>
<evidence type="ECO:0000313" key="6">
    <source>
        <dbReference type="Proteomes" id="UP000002382"/>
    </source>
</evidence>
<dbReference type="PROSITE" id="PS52009">
    <property type="entry name" value="GH84"/>
    <property type="match status" value="1"/>
</dbReference>
<dbReference type="Gene3D" id="3.20.20.80">
    <property type="entry name" value="Glycosidases"/>
    <property type="match status" value="1"/>
</dbReference>
<feature type="domain" description="GH84" evidence="4">
    <location>
        <begin position="5"/>
        <end position="279"/>
    </location>
</feature>
<dbReference type="OrthoDB" id="9760892at2"/>
<reference evidence="5 6" key="2">
    <citation type="journal article" date="2011" name="J. Bacteriol.">
        <title>Genome Sequence of Kosmotoga olearia Strain TBF 19.5.1, a Thermophilic Bacterium with a Wide Growth Temperature Range, Isolated from the Troll B Oil Platform in the North Sea.</title>
        <authorList>
            <person name="Swithers K.S."/>
            <person name="Dipippo J.L."/>
            <person name="Bruce D.C."/>
            <person name="Detter C."/>
            <person name="Tapia R."/>
            <person name="Han S."/>
            <person name="Goodwin L.A."/>
            <person name="Han J."/>
            <person name="Woyke T."/>
            <person name="Pitluck S."/>
            <person name="Pennacchio L."/>
            <person name="Nolan M."/>
            <person name="Mikhailova N."/>
            <person name="Land M.L."/>
            <person name="Nesbo C.L."/>
            <person name="Gogarten J.P."/>
            <person name="Noll K.M."/>
        </authorList>
    </citation>
    <scope>NUCLEOTIDE SEQUENCE [LARGE SCALE GENOMIC DNA]</scope>
    <source>
        <strain evidence="6">ATCC BAA-1733 / DSM 21960 / TBF 19.5.1</strain>
    </source>
</reference>
<evidence type="ECO:0000256" key="3">
    <source>
        <dbReference type="PROSITE-ProRule" id="PRU01353"/>
    </source>
</evidence>
<dbReference type="CAZy" id="GH84">
    <property type="family name" value="Glycoside Hydrolase Family 84"/>
</dbReference>
<evidence type="ECO:0000259" key="4">
    <source>
        <dbReference type="PROSITE" id="PS52009"/>
    </source>
</evidence>
<evidence type="ECO:0000256" key="2">
    <source>
        <dbReference type="ARBA" id="ARBA00023295"/>
    </source>
</evidence>
<protein>
    <submittedName>
        <fullName evidence="5">Hyaluronidase</fullName>
    </submittedName>
</protein>
<dbReference type="Pfam" id="PF07555">
    <property type="entry name" value="NAGidase"/>
    <property type="match status" value="1"/>
</dbReference>
<dbReference type="InterPro" id="IPR011496">
    <property type="entry name" value="O-GlcNAcase_cat"/>
</dbReference>
<reference evidence="5 6" key="1">
    <citation type="submission" date="2009-06" db="EMBL/GenBank/DDBJ databases">
        <title>Complete sequence of Thermotogales bacterium TBF 19.5.1.</title>
        <authorList>
            <consortium name="US DOE Joint Genome Institute"/>
            <person name="Lucas S."/>
            <person name="Copeland A."/>
            <person name="Lapidus A."/>
            <person name="Glavina del Rio T."/>
            <person name="Tice H."/>
            <person name="Bruce D."/>
            <person name="Goodwin L."/>
            <person name="Pitluck S."/>
            <person name="Chertkov O."/>
            <person name="Brettin T."/>
            <person name="Detter J.C."/>
            <person name="Han C."/>
            <person name="Schmutz J."/>
            <person name="Larimer F."/>
            <person name="Land M."/>
            <person name="Hauser L."/>
            <person name="Kyrpides N."/>
            <person name="Ovchinnikova G."/>
            <person name="Noll K."/>
        </authorList>
    </citation>
    <scope>NUCLEOTIDE SEQUENCE [LARGE SCALE GENOMIC DNA]</scope>
    <source>
        <strain evidence="6">ATCC BAA-1733 / DSM 21960 / TBF 19.5.1</strain>
    </source>
</reference>
<dbReference type="SUPFAM" id="SSF51445">
    <property type="entry name" value="(Trans)glycosidases"/>
    <property type="match status" value="1"/>
</dbReference>
<keyword evidence="6" id="KW-1185">Reference proteome</keyword>
<dbReference type="Gene3D" id="1.20.58.460">
    <property type="entry name" value="Hyaluronidase post-catalytic domain-like"/>
    <property type="match status" value="1"/>
</dbReference>
<dbReference type="eggNOG" id="COG3525">
    <property type="taxonomic scope" value="Bacteria"/>
</dbReference>
<dbReference type="Proteomes" id="UP000002382">
    <property type="component" value="Chromosome"/>
</dbReference>
<proteinExistence type="inferred from homology"/>
<keyword evidence="2 3" id="KW-0326">Glycosidase</keyword>
<dbReference type="STRING" id="521045.Kole_1175"/>
<keyword evidence="1 3" id="KW-0378">Hydrolase</keyword>
<dbReference type="InterPro" id="IPR017853">
    <property type="entry name" value="GH"/>
</dbReference>
<dbReference type="GO" id="GO:0015929">
    <property type="term" value="F:hexosaminidase activity"/>
    <property type="evidence" value="ECO:0007669"/>
    <property type="project" value="UniProtKB-ARBA"/>
</dbReference>
<evidence type="ECO:0000256" key="1">
    <source>
        <dbReference type="ARBA" id="ARBA00022801"/>
    </source>
</evidence>
<dbReference type="InterPro" id="IPR051822">
    <property type="entry name" value="Glycosyl_Hydrolase_84"/>
</dbReference>
<evidence type="ECO:0000313" key="5">
    <source>
        <dbReference type="EMBL" id="ACR79875.1"/>
    </source>
</evidence>
<name>C5CIL3_KOSOT</name>
<dbReference type="AlphaFoldDB" id="C5CIL3"/>
<dbReference type="RefSeq" id="WP_015868532.1">
    <property type="nucleotide sequence ID" value="NC_012785.1"/>
</dbReference>
<organism evidence="5 6">
    <name type="scientific">Kosmotoga olearia (strain ATCC BAA-1733 / DSM 21960 / TBF 19.5.1)</name>
    <dbReference type="NCBI Taxonomy" id="521045"/>
    <lineage>
        <taxon>Bacteria</taxon>
        <taxon>Thermotogati</taxon>
        <taxon>Thermotogota</taxon>
        <taxon>Thermotogae</taxon>
        <taxon>Kosmotogales</taxon>
        <taxon>Kosmotogaceae</taxon>
        <taxon>Kosmotoga</taxon>
    </lineage>
</organism>
<dbReference type="GO" id="GO:1901135">
    <property type="term" value="P:carbohydrate derivative metabolic process"/>
    <property type="evidence" value="ECO:0007669"/>
    <property type="project" value="UniProtKB-ARBA"/>
</dbReference>
<feature type="active site" description="Proton donor" evidence="3">
    <location>
        <position position="120"/>
    </location>
</feature>